<name>A0AAN9SWS2_PSOTE</name>
<organism evidence="1 2">
    <name type="scientific">Psophocarpus tetragonolobus</name>
    <name type="common">Winged bean</name>
    <name type="synonym">Dolichos tetragonolobus</name>
    <dbReference type="NCBI Taxonomy" id="3891"/>
    <lineage>
        <taxon>Eukaryota</taxon>
        <taxon>Viridiplantae</taxon>
        <taxon>Streptophyta</taxon>
        <taxon>Embryophyta</taxon>
        <taxon>Tracheophyta</taxon>
        <taxon>Spermatophyta</taxon>
        <taxon>Magnoliopsida</taxon>
        <taxon>eudicotyledons</taxon>
        <taxon>Gunneridae</taxon>
        <taxon>Pentapetalae</taxon>
        <taxon>rosids</taxon>
        <taxon>fabids</taxon>
        <taxon>Fabales</taxon>
        <taxon>Fabaceae</taxon>
        <taxon>Papilionoideae</taxon>
        <taxon>50 kb inversion clade</taxon>
        <taxon>NPAAA clade</taxon>
        <taxon>indigoferoid/millettioid clade</taxon>
        <taxon>Phaseoleae</taxon>
        <taxon>Psophocarpus</taxon>
    </lineage>
</organism>
<protein>
    <submittedName>
        <fullName evidence="1">Uncharacterized protein</fullName>
    </submittedName>
</protein>
<evidence type="ECO:0000313" key="2">
    <source>
        <dbReference type="Proteomes" id="UP001386955"/>
    </source>
</evidence>
<dbReference type="AlphaFoldDB" id="A0AAN9SWS2"/>
<gene>
    <name evidence="1" type="ORF">VNO78_08667</name>
</gene>
<dbReference type="Proteomes" id="UP001386955">
    <property type="component" value="Unassembled WGS sequence"/>
</dbReference>
<keyword evidence="2" id="KW-1185">Reference proteome</keyword>
<accession>A0AAN9SWS2</accession>
<comment type="caution">
    <text evidence="1">The sequence shown here is derived from an EMBL/GenBank/DDBJ whole genome shotgun (WGS) entry which is preliminary data.</text>
</comment>
<reference evidence="1 2" key="1">
    <citation type="submission" date="2024-01" db="EMBL/GenBank/DDBJ databases">
        <title>The genomes of 5 underutilized Papilionoideae crops provide insights into root nodulation and disease resistanc.</title>
        <authorList>
            <person name="Jiang F."/>
        </authorList>
    </citation>
    <scope>NUCLEOTIDE SEQUENCE [LARGE SCALE GENOMIC DNA]</scope>
    <source>
        <strain evidence="1">DUOXIRENSHENG_FW03</strain>
        <tissue evidence="1">Leaves</tissue>
    </source>
</reference>
<evidence type="ECO:0000313" key="1">
    <source>
        <dbReference type="EMBL" id="KAK7407027.1"/>
    </source>
</evidence>
<sequence length="166" mass="18251">METKRRQKERDEEVAMLSGFCTMEDGEGPREAGIYQNKEAICTKENVSITPKSIGKGLLQFDLRSSSKRKHAHGSQGLCAYGEAIHAHGPAETCMSCTFGKEWMGCRGELSRCVGQQWIIKLGCEKEMSNSDRTDLGWIGNLLQVSAAGIGLRRSTTVIRPGMGRP</sequence>
<dbReference type="EMBL" id="JAYMYS010000002">
    <property type="protein sequence ID" value="KAK7407027.1"/>
    <property type="molecule type" value="Genomic_DNA"/>
</dbReference>
<proteinExistence type="predicted"/>